<proteinExistence type="predicted"/>
<sequence length="60" mass="6758">MIIIVALIAQVGLDGQLIPDETKITDWRGLEKRAACGFKLQEERLIKGKIREFTGKVPHL</sequence>
<dbReference type="STRING" id="1925591.BI308_16225"/>
<organism evidence="1 2">
    <name type="scientific">Roseofilum reptotaenium AO1-A</name>
    <dbReference type="NCBI Taxonomy" id="1925591"/>
    <lineage>
        <taxon>Bacteria</taxon>
        <taxon>Bacillati</taxon>
        <taxon>Cyanobacteriota</taxon>
        <taxon>Cyanophyceae</taxon>
        <taxon>Desertifilales</taxon>
        <taxon>Desertifilaceae</taxon>
        <taxon>Roseofilum</taxon>
    </lineage>
</organism>
<dbReference type="AlphaFoldDB" id="A0A1L9QPF3"/>
<gene>
    <name evidence="1" type="ORF">BI308_16225</name>
</gene>
<comment type="caution">
    <text evidence="1">The sequence shown here is derived from an EMBL/GenBank/DDBJ whole genome shotgun (WGS) entry which is preliminary data.</text>
</comment>
<evidence type="ECO:0000313" key="2">
    <source>
        <dbReference type="Proteomes" id="UP000183940"/>
    </source>
</evidence>
<keyword evidence="2" id="KW-1185">Reference proteome</keyword>
<reference evidence="1" key="1">
    <citation type="submission" date="2016-10" db="EMBL/GenBank/DDBJ databases">
        <title>CRISPR-Cas defence system in Roseofilum reptotaenium: evidence of a bacteriophage-cyanobacterium arms race in the coral black band disease.</title>
        <authorList>
            <person name="Buerger P."/>
            <person name="Wood-Charlson E.M."/>
            <person name="Weynberg K.D."/>
            <person name="Willis B."/>
            <person name="Van Oppen M.J."/>
        </authorList>
    </citation>
    <scope>NUCLEOTIDE SEQUENCE [LARGE SCALE GENOMIC DNA]</scope>
    <source>
        <strain evidence="1">AO1-A</strain>
    </source>
</reference>
<evidence type="ECO:0000313" key="1">
    <source>
        <dbReference type="EMBL" id="OJJ24555.1"/>
    </source>
</evidence>
<dbReference type="EMBL" id="MLAW01000029">
    <property type="protein sequence ID" value="OJJ24555.1"/>
    <property type="molecule type" value="Genomic_DNA"/>
</dbReference>
<dbReference type="Proteomes" id="UP000183940">
    <property type="component" value="Unassembled WGS sequence"/>
</dbReference>
<accession>A0A1L9QPF3</accession>
<protein>
    <submittedName>
        <fullName evidence="1">Uncharacterized protein</fullName>
    </submittedName>
</protein>
<name>A0A1L9QPF3_9CYAN</name>